<dbReference type="InterPro" id="IPR001570">
    <property type="entry name" value="Peptidase_M4_C_domain"/>
</dbReference>
<organism evidence="14 15">
    <name type="scientific">Nocardioides perillae</name>
    <dbReference type="NCBI Taxonomy" id="1119534"/>
    <lineage>
        <taxon>Bacteria</taxon>
        <taxon>Bacillati</taxon>
        <taxon>Actinomycetota</taxon>
        <taxon>Actinomycetes</taxon>
        <taxon>Propionibacteriales</taxon>
        <taxon>Nocardioidaceae</taxon>
        <taxon>Nocardioides</taxon>
    </lineage>
</organism>
<dbReference type="InterPro" id="IPR046450">
    <property type="entry name" value="PA_dom_sf"/>
</dbReference>
<evidence type="ECO:0000313" key="14">
    <source>
        <dbReference type="EMBL" id="NYG55659.1"/>
    </source>
</evidence>
<gene>
    <name evidence="14" type="ORF">BJ989_001963</name>
</gene>
<evidence type="ECO:0000256" key="9">
    <source>
        <dbReference type="SAM" id="SignalP"/>
    </source>
</evidence>
<evidence type="ECO:0000256" key="7">
    <source>
        <dbReference type="ARBA" id="ARBA00023049"/>
    </source>
</evidence>
<evidence type="ECO:0000256" key="4">
    <source>
        <dbReference type="ARBA" id="ARBA00022729"/>
    </source>
</evidence>
<dbReference type="Pfam" id="PF07504">
    <property type="entry name" value="FTP"/>
    <property type="match status" value="1"/>
</dbReference>
<dbReference type="Pfam" id="PF01447">
    <property type="entry name" value="Peptidase_M4"/>
    <property type="match status" value="1"/>
</dbReference>
<dbReference type="InterPro" id="IPR027268">
    <property type="entry name" value="Peptidase_M4/M1_CTD_sf"/>
</dbReference>
<dbReference type="Proteomes" id="UP000544110">
    <property type="component" value="Unassembled WGS sequence"/>
</dbReference>
<evidence type="ECO:0000256" key="6">
    <source>
        <dbReference type="ARBA" id="ARBA00022833"/>
    </source>
</evidence>
<dbReference type="SUPFAM" id="SSF52025">
    <property type="entry name" value="PA domain"/>
    <property type="match status" value="1"/>
</dbReference>
<dbReference type="GO" id="GO:0046872">
    <property type="term" value="F:metal ion binding"/>
    <property type="evidence" value="ECO:0007669"/>
    <property type="project" value="UniProtKB-KW"/>
</dbReference>
<dbReference type="PRINTS" id="PR00730">
    <property type="entry name" value="THERMOLYSIN"/>
</dbReference>
<feature type="chain" id="PRO_5031353322" evidence="9">
    <location>
        <begin position="28"/>
        <end position="975"/>
    </location>
</feature>
<dbReference type="SUPFAM" id="SSF55486">
    <property type="entry name" value="Metalloproteases ('zincins'), catalytic domain"/>
    <property type="match status" value="1"/>
</dbReference>
<dbReference type="Pfam" id="PF02868">
    <property type="entry name" value="Peptidase_M4_C"/>
    <property type="match status" value="1"/>
</dbReference>
<dbReference type="Gene3D" id="3.10.170.10">
    <property type="match status" value="1"/>
</dbReference>
<comment type="similarity">
    <text evidence="1">Belongs to the peptidase M4 family.</text>
</comment>
<dbReference type="Gene3D" id="1.10.390.10">
    <property type="entry name" value="Neutral Protease Domain 2"/>
    <property type="match status" value="2"/>
</dbReference>
<evidence type="ECO:0000256" key="8">
    <source>
        <dbReference type="PIRSR" id="PIRSR623612-1"/>
    </source>
</evidence>
<feature type="signal peptide" evidence="9">
    <location>
        <begin position="1"/>
        <end position="27"/>
    </location>
</feature>
<keyword evidence="6" id="KW-0862">Zinc</keyword>
<dbReference type="PANTHER" id="PTHR33794">
    <property type="entry name" value="BACILLOLYSIN"/>
    <property type="match status" value="1"/>
</dbReference>
<keyword evidence="2 14" id="KW-0645">Protease</keyword>
<evidence type="ECO:0000259" key="12">
    <source>
        <dbReference type="Pfam" id="PF02868"/>
    </source>
</evidence>
<dbReference type="GO" id="GO:0006508">
    <property type="term" value="P:proteolysis"/>
    <property type="evidence" value="ECO:0007669"/>
    <property type="project" value="UniProtKB-KW"/>
</dbReference>
<dbReference type="InterPro" id="IPR003137">
    <property type="entry name" value="PA_domain"/>
</dbReference>
<feature type="active site" description="Proton donor" evidence="8">
    <location>
        <position position="620"/>
    </location>
</feature>
<evidence type="ECO:0000259" key="10">
    <source>
        <dbReference type="Pfam" id="PF01447"/>
    </source>
</evidence>
<dbReference type="AlphaFoldDB" id="A0A7Y9RWZ3"/>
<dbReference type="InterPro" id="IPR011096">
    <property type="entry name" value="FTP_domain"/>
</dbReference>
<dbReference type="InterPro" id="IPR023612">
    <property type="entry name" value="Peptidase_M4"/>
</dbReference>
<dbReference type="InterPro" id="IPR050728">
    <property type="entry name" value="Zinc_Metalloprotease_M4"/>
</dbReference>
<evidence type="ECO:0000256" key="3">
    <source>
        <dbReference type="ARBA" id="ARBA00022723"/>
    </source>
</evidence>
<sequence>MRFLSQAACLALVGAGLAATPVLQAGAAPQPQAASPDRLVAELRQQAQGRVLLSREPSTGAVGFLRTPGGDLLPGKAARGERGATAKAEAFLDEYAPAFGAAPDELVRTEVRDGGLGTTVTFRQQHRGVPVFGSLLRAHVDEQGDLTAVNGFAAPDLSLDTTPTFSASEAGQRAVAEVRTDPPAHDHGSETDAEHAAHADEVDDLGDLRAVDPELVVYRLGLVNGEEGGESILAWTVEVTNGGSVRDVVVVDATTGKPVNRWSLVHGALDRELYEGSPADTDLVWSEGDALPGDLTQAQQDLVAATGESYWFFASVFGRDSYDGAGATMKTVNNDPRINCPNANWNGATTNYCNGVTSDDVVAHEWGHAYTEYTHGLIYQWQPGALNEAYSDIWGETVDLINGRQDEGEGDLTAVRPVGLCSSHSPALPLLTINAPSSIAKDCLTGGASFGEQLDGTGITGDVVAPTDAVEEGGTALDGCSPYDQDVTGKVVLVDRGLCPFTQKAEVATAEGAAALIIGNRDDAPIGMSGDDPSLVSTVSIGLTDRESIRTALAQGETVNVTMKDAGGDRVDSYRWLVGEKSDAFGGAIRDMWSPTCYGDPGKVSDAEYKCSTDDNGGVHSNSGVPNHGYALLVDGGTYNGTTVRGIGLEKAAHVYYRAMTEYQTPASDFTDHADALAASCADLTGQALNKLTVTEGDPGKGGTLTADDCAQVEAMAAAVELREEPVQCGFEPLLQPGTGAPCGPGTKTQDFWSEDFEDGLAGWTVANELVFGYEGDLAPVQWQADGSLPGGREGTAAFGPDPSDLGQCTGDTADLSGVTTLTGPEVRIRSDRGAQSPRLSFDHYVATETGYDGGNVKISVNGGDFAVVPAEAYTFNPPATLTSAAAGNTNPLAGEPGFTGTDGGELTGTWGTSVVDLTAAGVAPGDTVQVRFDMGRDGCGGLDGWYVDDVTMTVCKVVGKGAGGPGKGRPGRQG</sequence>
<keyword evidence="4 9" id="KW-0732">Signal</keyword>
<feature type="domain" description="Peptidase M4" evidence="10">
    <location>
        <begin position="280"/>
        <end position="372"/>
    </location>
</feature>
<name>A0A7Y9RWZ3_9ACTN</name>
<keyword evidence="3" id="KW-0479">Metal-binding</keyword>
<dbReference type="PANTHER" id="PTHR33794:SF1">
    <property type="entry name" value="BACILLOLYSIN"/>
    <property type="match status" value="1"/>
</dbReference>
<dbReference type="EMBL" id="JACCAC010000001">
    <property type="protein sequence ID" value="NYG55659.1"/>
    <property type="molecule type" value="Genomic_DNA"/>
</dbReference>
<dbReference type="Gene3D" id="3.50.30.30">
    <property type="match status" value="1"/>
</dbReference>
<dbReference type="InterPro" id="IPR013856">
    <property type="entry name" value="Peptidase_M4_domain"/>
</dbReference>
<keyword evidence="7 14" id="KW-0482">Metalloprotease</keyword>
<feature type="domain" description="FTP" evidence="13">
    <location>
        <begin position="107"/>
        <end position="151"/>
    </location>
</feature>
<dbReference type="Gene3D" id="3.10.450.490">
    <property type="match status" value="1"/>
</dbReference>
<protein>
    <submittedName>
        <fullName evidence="14">Zn-dependent metalloprotease</fullName>
    </submittedName>
</protein>
<feature type="active site" evidence="8">
    <location>
        <position position="365"/>
    </location>
</feature>
<accession>A0A7Y9RWZ3</accession>
<dbReference type="Pfam" id="PF02225">
    <property type="entry name" value="PA"/>
    <property type="match status" value="1"/>
</dbReference>
<reference evidence="14 15" key="1">
    <citation type="submission" date="2020-07" db="EMBL/GenBank/DDBJ databases">
        <title>Sequencing the genomes of 1000 actinobacteria strains.</title>
        <authorList>
            <person name="Klenk H.-P."/>
        </authorList>
    </citation>
    <scope>NUCLEOTIDE SEQUENCE [LARGE SCALE GENOMIC DNA]</scope>
    <source>
        <strain evidence="14 15">DSM 24552</strain>
    </source>
</reference>
<evidence type="ECO:0000259" key="13">
    <source>
        <dbReference type="Pfam" id="PF07504"/>
    </source>
</evidence>
<comment type="caution">
    <text evidence="14">The sequence shown here is derived from an EMBL/GenBank/DDBJ whole genome shotgun (WGS) entry which is preliminary data.</text>
</comment>
<feature type="domain" description="PA" evidence="11">
    <location>
        <begin position="460"/>
        <end position="545"/>
    </location>
</feature>
<evidence type="ECO:0000256" key="2">
    <source>
        <dbReference type="ARBA" id="ARBA00022670"/>
    </source>
</evidence>
<dbReference type="RefSeq" id="WP_179518065.1">
    <property type="nucleotide sequence ID" value="NZ_JACCAC010000001.1"/>
</dbReference>
<keyword evidence="5" id="KW-0378">Hydrolase</keyword>
<keyword evidence="15" id="KW-1185">Reference proteome</keyword>
<evidence type="ECO:0000259" key="11">
    <source>
        <dbReference type="Pfam" id="PF02225"/>
    </source>
</evidence>
<evidence type="ECO:0000313" key="15">
    <source>
        <dbReference type="Proteomes" id="UP000544110"/>
    </source>
</evidence>
<feature type="domain" description="Peptidase M4 C-terminal" evidence="12">
    <location>
        <begin position="568"/>
        <end position="688"/>
    </location>
</feature>
<proteinExistence type="inferred from homology"/>
<evidence type="ECO:0000256" key="5">
    <source>
        <dbReference type="ARBA" id="ARBA00022801"/>
    </source>
</evidence>
<evidence type="ECO:0000256" key="1">
    <source>
        <dbReference type="ARBA" id="ARBA00009388"/>
    </source>
</evidence>
<dbReference type="CDD" id="cd04818">
    <property type="entry name" value="PA_subtilisin_1"/>
    <property type="match status" value="1"/>
</dbReference>
<dbReference type="GO" id="GO:0004222">
    <property type="term" value="F:metalloendopeptidase activity"/>
    <property type="evidence" value="ECO:0007669"/>
    <property type="project" value="InterPro"/>
</dbReference>